<dbReference type="EMBL" id="JBAPLU010000010">
    <property type="protein sequence ID" value="MEI4272299.1"/>
    <property type="molecule type" value="Genomic_DNA"/>
</dbReference>
<evidence type="ECO:0000256" key="1">
    <source>
        <dbReference type="ARBA" id="ARBA00004141"/>
    </source>
</evidence>
<accession>A0ABU8DW78</accession>
<comment type="caution">
    <text evidence="8">The sequence shown here is derived from an EMBL/GenBank/DDBJ whole genome shotgun (WGS) entry which is preliminary data.</text>
</comment>
<gene>
    <name evidence="8" type="ORF">TEK04_11260</name>
</gene>
<comment type="subcellular location">
    <subcellularLocation>
        <location evidence="1">Membrane</location>
        <topology evidence="1">Multi-pass membrane protein</topology>
    </subcellularLocation>
</comment>
<sequence length="137" mass="14926">MRPSRSTTVVFAKFVVINVLNTGLYWLLYLLFLLFMPYLWANTVALVLAVLAAYVANARFAFDVPTSRRSLVRYLIANGTTIVARTGVAFVLVDLLGVREGFVPPIAVAITTPLAFVLTRWALGPARPAANGARSVV</sequence>
<evidence type="ECO:0000256" key="3">
    <source>
        <dbReference type="ARBA" id="ARBA00022692"/>
    </source>
</evidence>
<dbReference type="PANTHER" id="PTHR38459">
    <property type="entry name" value="PROPHAGE BACTOPRENOL-LINKED GLUCOSE TRANSLOCASE HOMOLOG"/>
    <property type="match status" value="1"/>
</dbReference>
<keyword evidence="4 6" id="KW-1133">Transmembrane helix</keyword>
<dbReference type="Pfam" id="PF04138">
    <property type="entry name" value="GtrA_DPMS_TM"/>
    <property type="match status" value="1"/>
</dbReference>
<dbReference type="InterPro" id="IPR007267">
    <property type="entry name" value="GtrA_DPMS_TM"/>
</dbReference>
<keyword evidence="3 6" id="KW-0812">Transmembrane</keyword>
<dbReference type="Proteomes" id="UP001361570">
    <property type="component" value="Unassembled WGS sequence"/>
</dbReference>
<feature type="transmembrane region" description="Helical" evidence="6">
    <location>
        <begin position="102"/>
        <end position="123"/>
    </location>
</feature>
<feature type="transmembrane region" description="Helical" evidence="6">
    <location>
        <begin position="12"/>
        <end position="32"/>
    </location>
</feature>
<comment type="similarity">
    <text evidence="2">Belongs to the GtrA family.</text>
</comment>
<evidence type="ECO:0000313" key="8">
    <source>
        <dbReference type="EMBL" id="MEI4272299.1"/>
    </source>
</evidence>
<evidence type="ECO:0000259" key="7">
    <source>
        <dbReference type="Pfam" id="PF04138"/>
    </source>
</evidence>
<proteinExistence type="inferred from homology"/>
<evidence type="ECO:0000256" key="4">
    <source>
        <dbReference type="ARBA" id="ARBA00022989"/>
    </source>
</evidence>
<feature type="transmembrane region" description="Helical" evidence="6">
    <location>
        <begin position="38"/>
        <end position="62"/>
    </location>
</feature>
<evidence type="ECO:0000256" key="6">
    <source>
        <dbReference type="SAM" id="Phobius"/>
    </source>
</evidence>
<dbReference type="PANTHER" id="PTHR38459:SF1">
    <property type="entry name" value="PROPHAGE BACTOPRENOL-LINKED GLUCOSE TRANSLOCASE HOMOLOG"/>
    <property type="match status" value="1"/>
</dbReference>
<organism evidence="8 9">
    <name type="scientific">Klenkia sesuvii</name>
    <dbReference type="NCBI Taxonomy" id="3103137"/>
    <lineage>
        <taxon>Bacteria</taxon>
        <taxon>Bacillati</taxon>
        <taxon>Actinomycetota</taxon>
        <taxon>Actinomycetes</taxon>
        <taxon>Geodermatophilales</taxon>
        <taxon>Geodermatophilaceae</taxon>
        <taxon>Klenkia</taxon>
    </lineage>
</organism>
<keyword evidence="5 6" id="KW-0472">Membrane</keyword>
<dbReference type="RefSeq" id="WP_336404437.1">
    <property type="nucleotide sequence ID" value="NZ_JBAPLU010000010.1"/>
</dbReference>
<dbReference type="InterPro" id="IPR051401">
    <property type="entry name" value="GtrA_CellWall_Glycosyl"/>
</dbReference>
<evidence type="ECO:0000313" key="9">
    <source>
        <dbReference type="Proteomes" id="UP001361570"/>
    </source>
</evidence>
<reference evidence="8 9" key="1">
    <citation type="submission" date="2024-03" db="EMBL/GenBank/DDBJ databases">
        <title>Draft genome sequence of Klenkia sp. LSe6-5.</title>
        <authorList>
            <person name="Duangmal K."/>
            <person name="Chantavorakit T."/>
        </authorList>
    </citation>
    <scope>NUCLEOTIDE SEQUENCE [LARGE SCALE GENOMIC DNA]</scope>
    <source>
        <strain evidence="8 9">LSe6-5</strain>
    </source>
</reference>
<keyword evidence="9" id="KW-1185">Reference proteome</keyword>
<feature type="domain" description="GtrA/DPMS transmembrane" evidence="7">
    <location>
        <begin position="13"/>
        <end position="122"/>
    </location>
</feature>
<name>A0ABU8DW78_9ACTN</name>
<evidence type="ECO:0000256" key="5">
    <source>
        <dbReference type="ARBA" id="ARBA00023136"/>
    </source>
</evidence>
<feature type="transmembrane region" description="Helical" evidence="6">
    <location>
        <begin position="74"/>
        <end position="96"/>
    </location>
</feature>
<evidence type="ECO:0000256" key="2">
    <source>
        <dbReference type="ARBA" id="ARBA00009399"/>
    </source>
</evidence>
<protein>
    <submittedName>
        <fullName evidence="8">GtrA family protein</fullName>
    </submittedName>
</protein>